<dbReference type="InterPro" id="IPR051158">
    <property type="entry name" value="Metallophosphoesterase_sf"/>
</dbReference>
<dbReference type="GO" id="GO:0016787">
    <property type="term" value="F:hydrolase activity"/>
    <property type="evidence" value="ECO:0007669"/>
    <property type="project" value="InterPro"/>
</dbReference>
<dbReference type="Proteomes" id="UP000053352">
    <property type="component" value="Unassembled WGS sequence"/>
</dbReference>
<sequence>MGLAGIVAGVAAGVVGLAAAGVVETLAAGVELTRVRLGVGRRVLLLADLHVHGSPGWRAVWAARAARPDLVVLAGDTWDERTRGFGPVWETLREVARYMRAGVAVLGNHEVWAARRLPLGEGVRLLEDAGFSVLLDSDAEVLGLRVAGLAWREDPRGYRGPLERLARGADLVVVHSPDAFSHLPRGARVVVLAGHTHGGQWCLPVNRSVWTNSRYGYAWGLYRRGESVMYVSRGLGERDPPRVFCHYQAVLIE</sequence>
<organism evidence="2 3">
    <name type="scientific">Pyrodictium occultum</name>
    <dbReference type="NCBI Taxonomy" id="2309"/>
    <lineage>
        <taxon>Archaea</taxon>
        <taxon>Thermoproteota</taxon>
        <taxon>Thermoprotei</taxon>
        <taxon>Desulfurococcales</taxon>
        <taxon>Pyrodictiaceae</taxon>
        <taxon>Pyrodictium</taxon>
    </lineage>
</organism>
<feature type="domain" description="Calcineurin-like phosphoesterase" evidence="1">
    <location>
        <begin position="42"/>
        <end position="197"/>
    </location>
</feature>
<dbReference type="AlphaFoldDB" id="A0A0V8RVR6"/>
<name>A0A0V8RVR6_PYROC</name>
<reference evidence="2 3" key="1">
    <citation type="submission" date="2015-11" db="EMBL/GenBank/DDBJ databases">
        <title>Genome sequence of Pyrodictium occultum PL-19, a marine hyperthermophilic archaeon isolated from Volcano, Italy.</title>
        <authorList>
            <person name="Utturkar S."/>
            <person name="Huber H."/>
            <person name="Leptihn S."/>
            <person name="Brown S."/>
            <person name="Stetter K.O."/>
            <person name="Podar M."/>
        </authorList>
    </citation>
    <scope>NUCLEOTIDE SEQUENCE [LARGE SCALE GENOMIC DNA]</scope>
    <source>
        <strain evidence="2 3">PL-19</strain>
    </source>
</reference>
<dbReference type="InterPro" id="IPR029052">
    <property type="entry name" value="Metallo-depent_PP-like"/>
</dbReference>
<dbReference type="Gene3D" id="3.60.21.10">
    <property type="match status" value="1"/>
</dbReference>
<evidence type="ECO:0000313" key="2">
    <source>
        <dbReference type="EMBL" id="KSW12125.1"/>
    </source>
</evidence>
<gene>
    <name evidence="2" type="ORF">CF15_04990</name>
</gene>
<dbReference type="PANTHER" id="PTHR31302">
    <property type="entry name" value="TRANSMEMBRANE PROTEIN WITH METALLOPHOSPHOESTERASE DOMAIN-RELATED"/>
    <property type="match status" value="1"/>
</dbReference>
<dbReference type="EMBL" id="LNTB01000001">
    <property type="protein sequence ID" value="KSW12125.1"/>
    <property type="molecule type" value="Genomic_DNA"/>
</dbReference>
<protein>
    <recommendedName>
        <fullName evidence="1">Calcineurin-like phosphoesterase domain-containing protein</fullName>
    </recommendedName>
</protein>
<keyword evidence="3" id="KW-1185">Reference proteome</keyword>
<comment type="caution">
    <text evidence="2">The sequence shown here is derived from an EMBL/GenBank/DDBJ whole genome shotgun (WGS) entry which is preliminary data.</text>
</comment>
<dbReference type="Pfam" id="PF00149">
    <property type="entry name" value="Metallophos"/>
    <property type="match status" value="1"/>
</dbReference>
<accession>A0A0V8RVR6</accession>
<evidence type="ECO:0000259" key="1">
    <source>
        <dbReference type="Pfam" id="PF00149"/>
    </source>
</evidence>
<proteinExistence type="predicted"/>
<dbReference type="InterPro" id="IPR004843">
    <property type="entry name" value="Calcineurin-like_PHP"/>
</dbReference>
<dbReference type="SUPFAM" id="SSF56300">
    <property type="entry name" value="Metallo-dependent phosphatases"/>
    <property type="match status" value="1"/>
</dbReference>
<evidence type="ECO:0000313" key="3">
    <source>
        <dbReference type="Proteomes" id="UP000053352"/>
    </source>
</evidence>
<dbReference type="PANTHER" id="PTHR31302:SF28">
    <property type="entry name" value="METALLOPHOSPHOESTERASE, CALCINEURIN SUPERFAMILY"/>
    <property type="match status" value="1"/>
</dbReference>